<proteinExistence type="predicted"/>
<sequence>MSDPGLQTCIPQQPPGSDQPVDDDAPSSGPVTNTSDAVLSLVCDNCWNSLFVYDSFREIWEGQGILSVRDSALKSFTYRSTWGRIDMSSQNGCGWCSLLLGSVDPTRHYDYSEDRSTFFWTKSINVRVASAAPQHNGKTLISSQLVGAWVNDYELFNYPVYTTSDDLAASEVVARDRVLQMRSVETCNLALRHRATCLSDHQICPKPSTNPILPTRVIDCTDPEKPRLYVTGGNVHEPYLALSYVWGEDQPNKTTQHNIDAYKNAIPVDLLPQTAKDAIWVTHACGQKYLWIDAFCIIQDSREDKRREIAQIPRIFAGALFTIIAARASKASEGFLHDCPPPSLTIRRLPFFCKAGPSAIGTMYVEQDALGKYDDDRDVHDPVHKRAWCLEERLLSTRALVYTSNTLRFHCPLIRVNLGDAVRQIHDLSDHRLSINWLPGPGDELFDPNESSVFDDNRSTTLWDNIVHNYTGRTVTHAEDKLIALAGVAERFSVRWKKGAYIAGLWSDNLSHDLLWYKQDGEQLPRSAIYNAPSWSWASVDGPVVAARMYPIETPLYKLEDQQVTLASQLLPFGAVTAGHLVINVALLWAVWRNDGLYALAPRTSSGAPEDQPQTESKIYYAWPDTTEVIGPDVLLLPICWRAKAEELVGLILVPAGEGARYRRVGCFRDFCKWTSTEEILKLETQDIFLV</sequence>
<reference evidence="4" key="1">
    <citation type="journal article" date="2014" name="Proc. Natl. Acad. Sci. U.S.A.">
        <title>Extensive sampling of basidiomycete genomes demonstrates inadequacy of the white-rot/brown-rot paradigm for wood decay fungi.</title>
        <authorList>
            <person name="Riley R."/>
            <person name="Salamov A.A."/>
            <person name="Brown D.W."/>
            <person name="Nagy L.G."/>
            <person name="Floudas D."/>
            <person name="Held B.W."/>
            <person name="Levasseur A."/>
            <person name="Lombard V."/>
            <person name="Morin E."/>
            <person name="Otillar R."/>
            <person name="Lindquist E.A."/>
            <person name="Sun H."/>
            <person name="LaButti K.M."/>
            <person name="Schmutz J."/>
            <person name="Jabbour D."/>
            <person name="Luo H."/>
            <person name="Baker S.E."/>
            <person name="Pisabarro A.G."/>
            <person name="Walton J.D."/>
            <person name="Blanchette R.A."/>
            <person name="Henrissat B."/>
            <person name="Martin F."/>
            <person name="Cullen D."/>
            <person name="Hibbett D.S."/>
            <person name="Grigoriev I.V."/>
        </authorList>
    </citation>
    <scope>NUCLEOTIDE SEQUENCE [LARGE SCALE GENOMIC DNA]</scope>
    <source>
        <strain evidence="4">FD-172 SS1</strain>
    </source>
</reference>
<evidence type="ECO:0000259" key="2">
    <source>
        <dbReference type="Pfam" id="PF06985"/>
    </source>
</evidence>
<dbReference type="InterPro" id="IPR010730">
    <property type="entry name" value="HET"/>
</dbReference>
<accession>A0A067N3E9</accession>
<dbReference type="PANTHER" id="PTHR33112">
    <property type="entry name" value="DOMAIN PROTEIN, PUTATIVE-RELATED"/>
    <property type="match status" value="1"/>
</dbReference>
<dbReference type="AlphaFoldDB" id="A0A067N3E9"/>
<protein>
    <recommendedName>
        <fullName evidence="2">Heterokaryon incompatibility domain-containing protein</fullName>
    </recommendedName>
</protein>
<dbReference type="EMBL" id="KL198021">
    <property type="protein sequence ID" value="KDQ18667.1"/>
    <property type="molecule type" value="Genomic_DNA"/>
</dbReference>
<dbReference type="InParanoid" id="A0A067N3E9"/>
<dbReference type="STRING" id="930990.A0A067N3E9"/>
<name>A0A067N3E9_BOTB1</name>
<feature type="domain" description="Heterokaryon incompatibility" evidence="2">
    <location>
        <begin position="239"/>
        <end position="392"/>
    </location>
</feature>
<dbReference type="HOGENOM" id="CLU_002639_6_3_1"/>
<dbReference type="OrthoDB" id="5125733at2759"/>
<evidence type="ECO:0000313" key="3">
    <source>
        <dbReference type="EMBL" id="KDQ18667.1"/>
    </source>
</evidence>
<dbReference type="PANTHER" id="PTHR33112:SF16">
    <property type="entry name" value="HETEROKARYON INCOMPATIBILITY DOMAIN-CONTAINING PROTEIN"/>
    <property type="match status" value="1"/>
</dbReference>
<evidence type="ECO:0000256" key="1">
    <source>
        <dbReference type="SAM" id="MobiDB-lite"/>
    </source>
</evidence>
<dbReference type="Pfam" id="PF06985">
    <property type="entry name" value="HET"/>
    <property type="match status" value="1"/>
</dbReference>
<organism evidence="3 4">
    <name type="scientific">Botryobasidium botryosum (strain FD-172 SS1)</name>
    <dbReference type="NCBI Taxonomy" id="930990"/>
    <lineage>
        <taxon>Eukaryota</taxon>
        <taxon>Fungi</taxon>
        <taxon>Dikarya</taxon>
        <taxon>Basidiomycota</taxon>
        <taxon>Agaricomycotina</taxon>
        <taxon>Agaricomycetes</taxon>
        <taxon>Cantharellales</taxon>
        <taxon>Botryobasidiaceae</taxon>
        <taxon>Botryobasidium</taxon>
    </lineage>
</organism>
<gene>
    <name evidence="3" type="ORF">BOTBODRAFT_154624</name>
</gene>
<evidence type="ECO:0000313" key="4">
    <source>
        <dbReference type="Proteomes" id="UP000027195"/>
    </source>
</evidence>
<dbReference type="Proteomes" id="UP000027195">
    <property type="component" value="Unassembled WGS sequence"/>
</dbReference>
<feature type="region of interest" description="Disordered" evidence="1">
    <location>
        <begin position="1"/>
        <end position="31"/>
    </location>
</feature>
<keyword evidence="4" id="KW-1185">Reference proteome</keyword>